<name>X0VH30_9ZZZZ</name>
<feature type="non-terminal residue" evidence="2">
    <location>
        <position position="1"/>
    </location>
</feature>
<dbReference type="InterPro" id="IPR003156">
    <property type="entry name" value="DHHA1_dom"/>
</dbReference>
<protein>
    <recommendedName>
        <fullName evidence="1">DHHA1 domain-containing protein</fullName>
    </recommendedName>
</protein>
<feature type="domain" description="DHHA1" evidence="1">
    <location>
        <begin position="137"/>
        <end position="227"/>
    </location>
</feature>
<dbReference type="Gene3D" id="3.10.310.30">
    <property type="match status" value="1"/>
</dbReference>
<evidence type="ECO:0000313" key="2">
    <source>
        <dbReference type="EMBL" id="GAG17585.1"/>
    </source>
</evidence>
<dbReference type="InterPro" id="IPR052968">
    <property type="entry name" value="Nucleotide_metab_enz"/>
</dbReference>
<dbReference type="Pfam" id="PF02272">
    <property type="entry name" value="DHHA1"/>
    <property type="match status" value="1"/>
</dbReference>
<accession>X0VH30</accession>
<comment type="caution">
    <text evidence="2">The sequence shown here is derived from an EMBL/GenBank/DDBJ whole genome shotgun (WGS) entry which is preliminary data.</text>
</comment>
<dbReference type="InterPro" id="IPR038763">
    <property type="entry name" value="DHH_sf"/>
</dbReference>
<dbReference type="PANTHER" id="PTHR42146:SF1">
    <property type="entry name" value="OLIGORIBONUCLEASE NRNB"/>
    <property type="match status" value="1"/>
</dbReference>
<gene>
    <name evidence="2" type="ORF">S01H1_60054</name>
</gene>
<dbReference type="AlphaFoldDB" id="X0VH30"/>
<organism evidence="2">
    <name type="scientific">marine sediment metagenome</name>
    <dbReference type="NCBI Taxonomy" id="412755"/>
    <lineage>
        <taxon>unclassified sequences</taxon>
        <taxon>metagenomes</taxon>
        <taxon>ecological metagenomes</taxon>
    </lineage>
</organism>
<dbReference type="SUPFAM" id="SSF64182">
    <property type="entry name" value="DHH phosphoesterases"/>
    <property type="match status" value="1"/>
</dbReference>
<evidence type="ECO:0000259" key="1">
    <source>
        <dbReference type="Pfam" id="PF02272"/>
    </source>
</evidence>
<dbReference type="GO" id="GO:0003676">
    <property type="term" value="F:nucleic acid binding"/>
    <property type="evidence" value="ECO:0007669"/>
    <property type="project" value="InterPro"/>
</dbReference>
<proteinExistence type="predicted"/>
<dbReference type="PANTHER" id="PTHR42146">
    <property type="entry name" value="3',5'-CYCLIC-NUCLEOTIDE PHOSPHODIESTERASE"/>
    <property type="match status" value="1"/>
</dbReference>
<reference evidence="2" key="1">
    <citation type="journal article" date="2014" name="Front. Microbiol.">
        <title>High frequency of phylogenetically diverse reductive dehalogenase-homologous genes in deep subseafloor sedimentary metagenomes.</title>
        <authorList>
            <person name="Kawai M."/>
            <person name="Futagami T."/>
            <person name="Toyoda A."/>
            <person name="Takaki Y."/>
            <person name="Nishi S."/>
            <person name="Hori S."/>
            <person name="Arai W."/>
            <person name="Tsubouchi T."/>
            <person name="Morono Y."/>
            <person name="Uchiyama I."/>
            <person name="Ito T."/>
            <person name="Fujiyama A."/>
            <person name="Inagaki F."/>
            <person name="Takami H."/>
        </authorList>
    </citation>
    <scope>NUCLEOTIDE SEQUENCE</scope>
    <source>
        <strain evidence="2">Expedition CK06-06</strain>
    </source>
</reference>
<dbReference type="EMBL" id="BARS01039321">
    <property type="protein sequence ID" value="GAG17585.1"/>
    <property type="molecule type" value="Genomic_DNA"/>
</dbReference>
<sequence length="228" mass="25248">LEELEEGGVTVVHSTLDCASVLLYDHFREELGREAGRMAAFAAWADQFEDGPLAEILLREYDRQSVQLEGLLLAYALTNQTAYKFRNIVVEEISNLALPHRMEGVSEAALAHLEDMARLIETLKASATRHGELAYIKATDETPIGSAAGIITDALGVDVGLCYKEIENLVNLSIRSRRGLPFHLGEITRRVATKHGGFGGGHKRASGASIPLRNFRDFIRDFEEELRK</sequence>